<dbReference type="PANTHER" id="PTHR43798:SF33">
    <property type="entry name" value="HYDROLASE, PUTATIVE (AFU_ORTHOLOGUE AFUA_2G14860)-RELATED"/>
    <property type="match status" value="1"/>
</dbReference>
<dbReference type="OrthoDB" id="9804723at2"/>
<dbReference type="InterPro" id="IPR000073">
    <property type="entry name" value="AB_hydrolase_1"/>
</dbReference>
<evidence type="ECO:0000313" key="3">
    <source>
        <dbReference type="EMBL" id="MBM2415581.1"/>
    </source>
</evidence>
<reference evidence="2 5" key="1">
    <citation type="submission" date="2021-01" db="EMBL/GenBank/DDBJ databases">
        <title>Diatom-associated Roseobacters Show Island Model of Population Structure.</title>
        <authorList>
            <person name="Qu L."/>
            <person name="Feng X."/>
            <person name="Chen Y."/>
            <person name="Li L."/>
            <person name="Wang X."/>
            <person name="Hu Z."/>
            <person name="Wang H."/>
            <person name="Luo H."/>
        </authorList>
    </citation>
    <scope>NUCLEOTIDE SEQUENCE</scope>
    <source>
        <strain evidence="3 5">CC28-63</strain>
        <strain evidence="2">CC28-69</strain>
    </source>
</reference>
<protein>
    <submittedName>
        <fullName evidence="2">Alpha/beta hydrolase</fullName>
    </submittedName>
</protein>
<keyword evidence="5" id="KW-1185">Reference proteome</keyword>
<dbReference type="GO" id="GO:0016020">
    <property type="term" value="C:membrane"/>
    <property type="evidence" value="ECO:0007669"/>
    <property type="project" value="TreeGrafter"/>
</dbReference>
<keyword evidence="2" id="KW-0378">Hydrolase</keyword>
<sequence length="258" mass="28229">MMPLVMVHGFMGGSRQWAEQTKALASCLDVVTIDLPGFGLNAHLRAPDTITAFATWVLDHLRTQGIERFHLLGHSMGGMIAQEMVALSPDRVDRLVLYGTGATGVLPGRFEPIHISKSRAQTDGPRKTARRIAATWFLDRESAAGFEGCAAIAERSSLQAIEAGLNAMEGWNGEPNLVAIKAPTLVIWGDHDRTYPWHQTEQLWTAIDDTSLAVIPNCAHAAHLEKPGIFNRILRDFFEDVGLQNQSRAVLKSSAPVT</sequence>
<evidence type="ECO:0000313" key="5">
    <source>
        <dbReference type="Proteomes" id="UP000809440"/>
    </source>
</evidence>
<gene>
    <name evidence="2" type="ORF">JQX41_01245</name>
    <name evidence="3" type="ORF">JQX48_01245</name>
</gene>
<dbReference type="Pfam" id="PF00561">
    <property type="entry name" value="Abhydrolase_1"/>
    <property type="match status" value="1"/>
</dbReference>
<dbReference type="EMBL" id="JAFBXE010000001">
    <property type="protein sequence ID" value="MBM2410914.1"/>
    <property type="molecule type" value="Genomic_DNA"/>
</dbReference>
<dbReference type="SUPFAM" id="SSF53474">
    <property type="entry name" value="alpha/beta-Hydrolases"/>
    <property type="match status" value="1"/>
</dbReference>
<dbReference type="Gene3D" id="3.40.50.1820">
    <property type="entry name" value="alpha/beta hydrolase"/>
    <property type="match status" value="1"/>
</dbReference>
<dbReference type="PANTHER" id="PTHR43798">
    <property type="entry name" value="MONOACYLGLYCEROL LIPASE"/>
    <property type="match status" value="1"/>
</dbReference>
<dbReference type="PRINTS" id="PR00111">
    <property type="entry name" value="ABHYDROLASE"/>
</dbReference>
<dbReference type="AlphaFoldDB" id="A0A9Q2P6L8"/>
<dbReference type="InterPro" id="IPR050266">
    <property type="entry name" value="AB_hydrolase_sf"/>
</dbReference>
<feature type="domain" description="AB hydrolase-1" evidence="1">
    <location>
        <begin position="3"/>
        <end position="227"/>
    </location>
</feature>
<dbReference type="GeneID" id="62640013"/>
<name>A0A9Q2P6L8_9RHOB</name>
<organism evidence="2 4">
    <name type="scientific">Marivita cryptomonadis</name>
    <dbReference type="NCBI Taxonomy" id="505252"/>
    <lineage>
        <taxon>Bacteria</taxon>
        <taxon>Pseudomonadati</taxon>
        <taxon>Pseudomonadota</taxon>
        <taxon>Alphaproteobacteria</taxon>
        <taxon>Rhodobacterales</taxon>
        <taxon>Roseobacteraceae</taxon>
        <taxon>Marivita</taxon>
    </lineage>
</organism>
<dbReference type="GO" id="GO:0016787">
    <property type="term" value="F:hydrolase activity"/>
    <property type="evidence" value="ECO:0007669"/>
    <property type="project" value="UniProtKB-KW"/>
</dbReference>
<dbReference type="Proteomes" id="UP000755667">
    <property type="component" value="Unassembled WGS sequence"/>
</dbReference>
<evidence type="ECO:0000259" key="1">
    <source>
        <dbReference type="Pfam" id="PF00561"/>
    </source>
</evidence>
<dbReference type="InterPro" id="IPR029058">
    <property type="entry name" value="AB_hydrolase_fold"/>
</dbReference>
<evidence type="ECO:0000313" key="4">
    <source>
        <dbReference type="Proteomes" id="UP000755667"/>
    </source>
</evidence>
<dbReference type="Proteomes" id="UP000809440">
    <property type="component" value="Unassembled WGS sequence"/>
</dbReference>
<comment type="caution">
    <text evidence="2">The sequence shown here is derived from an EMBL/GenBank/DDBJ whole genome shotgun (WGS) entry which is preliminary data.</text>
</comment>
<dbReference type="RefSeq" id="WP_085628289.1">
    <property type="nucleotide sequence ID" value="NZ_JAFBWU010000001.1"/>
</dbReference>
<dbReference type="EMBL" id="JAFBXF010000001">
    <property type="protein sequence ID" value="MBM2415581.1"/>
    <property type="molecule type" value="Genomic_DNA"/>
</dbReference>
<proteinExistence type="predicted"/>
<evidence type="ECO:0000313" key="2">
    <source>
        <dbReference type="EMBL" id="MBM2410914.1"/>
    </source>
</evidence>
<accession>A0A9Q2P6L8</accession>